<feature type="compositionally biased region" description="Polar residues" evidence="1">
    <location>
        <begin position="47"/>
        <end position="76"/>
    </location>
</feature>
<proteinExistence type="predicted"/>
<feature type="compositionally biased region" description="Low complexity" evidence="1">
    <location>
        <begin position="33"/>
        <end position="46"/>
    </location>
</feature>
<dbReference type="STRING" id="573321.SAMN04488505_1021062"/>
<keyword evidence="2" id="KW-0732">Signal</keyword>
<sequence>MNIRIEKPSIYKLCITLCLAMMISLFLFACGSSKESSSGTETDTSSVIQDTSGAMRDTSTMNRDTASTMPPDTTQH</sequence>
<evidence type="ECO:0000313" key="3">
    <source>
        <dbReference type="EMBL" id="SEL76692.1"/>
    </source>
</evidence>
<evidence type="ECO:0000256" key="2">
    <source>
        <dbReference type="SAM" id="SignalP"/>
    </source>
</evidence>
<keyword evidence="4" id="KW-1185">Reference proteome</keyword>
<organism evidence="3 4">
    <name type="scientific">Chitinophaga rupis</name>
    <dbReference type="NCBI Taxonomy" id="573321"/>
    <lineage>
        <taxon>Bacteria</taxon>
        <taxon>Pseudomonadati</taxon>
        <taxon>Bacteroidota</taxon>
        <taxon>Chitinophagia</taxon>
        <taxon>Chitinophagales</taxon>
        <taxon>Chitinophagaceae</taxon>
        <taxon>Chitinophaga</taxon>
    </lineage>
</organism>
<evidence type="ECO:0000313" key="4">
    <source>
        <dbReference type="Proteomes" id="UP000198984"/>
    </source>
</evidence>
<dbReference type="EMBL" id="FOBB01000002">
    <property type="protein sequence ID" value="SEL76692.1"/>
    <property type="molecule type" value="Genomic_DNA"/>
</dbReference>
<accession>A0A1H7SVL6</accession>
<protein>
    <submittedName>
        <fullName evidence="3">Uncharacterized protein</fullName>
    </submittedName>
</protein>
<reference evidence="3 4" key="1">
    <citation type="submission" date="2016-10" db="EMBL/GenBank/DDBJ databases">
        <authorList>
            <person name="de Groot N.N."/>
        </authorList>
    </citation>
    <scope>NUCLEOTIDE SEQUENCE [LARGE SCALE GENOMIC DNA]</scope>
    <source>
        <strain evidence="3 4">DSM 21039</strain>
    </source>
</reference>
<evidence type="ECO:0000256" key="1">
    <source>
        <dbReference type="SAM" id="MobiDB-lite"/>
    </source>
</evidence>
<dbReference type="Proteomes" id="UP000198984">
    <property type="component" value="Unassembled WGS sequence"/>
</dbReference>
<feature type="chain" id="PRO_5011668739" evidence="2">
    <location>
        <begin position="30"/>
        <end position="76"/>
    </location>
</feature>
<name>A0A1H7SVL6_9BACT</name>
<gene>
    <name evidence="3" type="ORF">SAMN04488505_1021062</name>
</gene>
<dbReference type="AlphaFoldDB" id="A0A1H7SVL6"/>
<feature type="signal peptide" evidence="2">
    <location>
        <begin position="1"/>
        <end position="29"/>
    </location>
</feature>
<feature type="region of interest" description="Disordered" evidence="1">
    <location>
        <begin position="33"/>
        <end position="76"/>
    </location>
</feature>
<dbReference type="PROSITE" id="PS51257">
    <property type="entry name" value="PROKAR_LIPOPROTEIN"/>
    <property type="match status" value="1"/>
</dbReference>